<evidence type="ECO:0000256" key="5">
    <source>
        <dbReference type="ARBA" id="ARBA00023157"/>
    </source>
</evidence>
<accession>U4KWL9</accession>
<evidence type="ECO:0000256" key="8">
    <source>
        <dbReference type="SAM" id="MobiDB-lite"/>
    </source>
</evidence>
<dbReference type="PANTHER" id="PTHR11247:SF8">
    <property type="entry name" value="PALMITOYL-PROTEIN THIOESTERASE 1"/>
    <property type="match status" value="1"/>
</dbReference>
<keyword evidence="5" id="KW-1015">Disulfide bond</keyword>
<feature type="region of interest" description="Disordered" evidence="8">
    <location>
        <begin position="327"/>
        <end position="358"/>
    </location>
</feature>
<feature type="compositionally biased region" description="Basic and acidic residues" evidence="8">
    <location>
        <begin position="337"/>
        <end position="352"/>
    </location>
</feature>
<sequence>MKLTTLPFLLLATATAAEVTLVKTVGHGKHHEGHEGEKTALPLVLWHGLGDSFDSEGIQSVTTSYLSLYPLSSTHIIALSTSGSSDRSATFIGHVPTQIASVCAQLQEDPSLANGFNALGFSQGGQFLRAVIQSCPGLKVGTLVTMGSQHNGIAEFTVDCSTQWWCGLLYRNRWGSWVQGNVVPAQYLNEGGEQVSDWLLEINGGRETEPTAAQEETKKWGAGAWGEVEKKRQVFKERLGALERFVMVMWKHDETVVPKESAWFSDGINGSVPLRERRLYKEDWLGLRGLDERGRLEMVEVDGGHMQISEGMLEEIFKVYMGPEGKRGEWNGTTPEKPGRLVYDGEGKREETYGAEEL</sequence>
<gene>
    <name evidence="10" type="ORF">PCON_05894</name>
</gene>
<protein>
    <recommendedName>
        <fullName evidence="2">Palmitoyl-protein thioesterase 1</fullName>
        <ecNumber evidence="1">3.1.2.22</ecNumber>
    </recommendedName>
    <alternativeName>
        <fullName evidence="7">Palmitoyl-protein hydrolase 1</fullName>
    </alternativeName>
</protein>
<evidence type="ECO:0000256" key="7">
    <source>
        <dbReference type="ARBA" id="ARBA00031934"/>
    </source>
</evidence>
<dbReference type="Proteomes" id="UP000018144">
    <property type="component" value="Unassembled WGS sequence"/>
</dbReference>
<evidence type="ECO:0000256" key="4">
    <source>
        <dbReference type="ARBA" id="ARBA00022801"/>
    </source>
</evidence>
<dbReference type="OrthoDB" id="10263094at2759"/>
<keyword evidence="3 9" id="KW-0732">Signal</keyword>
<dbReference type="eggNOG" id="KOG2541">
    <property type="taxonomic scope" value="Eukaryota"/>
</dbReference>
<reference evidence="10 11" key="1">
    <citation type="journal article" date="2013" name="PLoS Genet.">
        <title>The genome and development-dependent transcriptomes of Pyronema confluens: a window into fungal evolution.</title>
        <authorList>
            <person name="Traeger S."/>
            <person name="Altegoer F."/>
            <person name="Freitag M."/>
            <person name="Gabaldon T."/>
            <person name="Kempken F."/>
            <person name="Kumar A."/>
            <person name="Marcet-Houben M."/>
            <person name="Poggeler S."/>
            <person name="Stajich J.E."/>
            <person name="Nowrousian M."/>
        </authorList>
    </citation>
    <scope>NUCLEOTIDE SEQUENCE [LARGE SCALE GENOMIC DNA]</scope>
    <source>
        <strain evidence="11">CBS 100304</strain>
        <tissue evidence="10">Vegetative mycelium</tissue>
    </source>
</reference>
<feature type="chain" id="PRO_5004650911" description="Palmitoyl-protein thioesterase 1" evidence="9">
    <location>
        <begin position="17"/>
        <end position="358"/>
    </location>
</feature>
<dbReference type="STRING" id="1076935.U4KWL9"/>
<dbReference type="AlphaFoldDB" id="U4KWL9"/>
<dbReference type="Pfam" id="PF02089">
    <property type="entry name" value="Palm_thioest"/>
    <property type="match status" value="1"/>
</dbReference>
<evidence type="ECO:0000313" key="10">
    <source>
        <dbReference type="EMBL" id="CCX06307.1"/>
    </source>
</evidence>
<feature type="signal peptide" evidence="9">
    <location>
        <begin position="1"/>
        <end position="16"/>
    </location>
</feature>
<dbReference type="InterPro" id="IPR029058">
    <property type="entry name" value="AB_hydrolase_fold"/>
</dbReference>
<name>U4KWL9_PYROM</name>
<evidence type="ECO:0000256" key="1">
    <source>
        <dbReference type="ARBA" id="ARBA00012423"/>
    </source>
</evidence>
<keyword evidence="6" id="KW-0325">Glycoprotein</keyword>
<dbReference type="OMA" id="KFVMVMF"/>
<dbReference type="GO" id="GO:0008474">
    <property type="term" value="F:palmitoyl-(protein) hydrolase activity"/>
    <property type="evidence" value="ECO:0007669"/>
    <property type="project" value="UniProtKB-EC"/>
</dbReference>
<keyword evidence="4" id="KW-0378">Hydrolase</keyword>
<dbReference type="InterPro" id="IPR002472">
    <property type="entry name" value="Palm_thioest"/>
</dbReference>
<dbReference type="Gene3D" id="3.40.50.1820">
    <property type="entry name" value="alpha/beta hydrolase"/>
    <property type="match status" value="1"/>
</dbReference>
<dbReference type="EC" id="3.1.2.22" evidence="1"/>
<dbReference type="PANTHER" id="PTHR11247">
    <property type="entry name" value="PALMITOYL-PROTEIN THIOESTERASE/DOLICHYLDIPHOSPHATASE 1"/>
    <property type="match status" value="1"/>
</dbReference>
<dbReference type="SUPFAM" id="SSF53474">
    <property type="entry name" value="alpha/beta-Hydrolases"/>
    <property type="match status" value="1"/>
</dbReference>
<organism evidence="10 11">
    <name type="scientific">Pyronema omphalodes (strain CBS 100304)</name>
    <name type="common">Pyronema confluens</name>
    <dbReference type="NCBI Taxonomy" id="1076935"/>
    <lineage>
        <taxon>Eukaryota</taxon>
        <taxon>Fungi</taxon>
        <taxon>Dikarya</taxon>
        <taxon>Ascomycota</taxon>
        <taxon>Pezizomycotina</taxon>
        <taxon>Pezizomycetes</taxon>
        <taxon>Pezizales</taxon>
        <taxon>Pyronemataceae</taxon>
        <taxon>Pyronema</taxon>
    </lineage>
</organism>
<evidence type="ECO:0000313" key="11">
    <source>
        <dbReference type="Proteomes" id="UP000018144"/>
    </source>
</evidence>
<evidence type="ECO:0000256" key="3">
    <source>
        <dbReference type="ARBA" id="ARBA00022729"/>
    </source>
</evidence>
<evidence type="ECO:0000256" key="6">
    <source>
        <dbReference type="ARBA" id="ARBA00023180"/>
    </source>
</evidence>
<evidence type="ECO:0000256" key="9">
    <source>
        <dbReference type="SAM" id="SignalP"/>
    </source>
</evidence>
<dbReference type="PRINTS" id="PR00414">
    <property type="entry name" value="PPTHIESTRASE"/>
</dbReference>
<keyword evidence="11" id="KW-1185">Reference proteome</keyword>
<proteinExistence type="predicted"/>
<dbReference type="EMBL" id="HF935285">
    <property type="protein sequence ID" value="CCX06307.1"/>
    <property type="molecule type" value="Genomic_DNA"/>
</dbReference>
<evidence type="ECO:0000256" key="2">
    <source>
        <dbReference type="ARBA" id="ARBA00014212"/>
    </source>
</evidence>